<protein>
    <submittedName>
        <fullName evidence="3">Glyoxalase-like domain protein</fullName>
    </submittedName>
</protein>
<dbReference type="Pfam" id="PF00903">
    <property type="entry name" value="Glyoxalase"/>
    <property type="match status" value="1"/>
</dbReference>
<reference evidence="3 4" key="2">
    <citation type="submission" date="2014-05" db="EMBL/GenBank/DDBJ databases">
        <title>Draft genome sequence of Halobacillus karajensis HK-03.</title>
        <authorList>
            <person name="Khelaifia S."/>
            <person name="Croce O."/>
            <person name="Lagier J.C."/>
            <person name="Raoult D."/>
        </authorList>
    </citation>
    <scope>NUCLEOTIDE SEQUENCE [LARGE SCALE GENOMIC DNA]</scope>
    <source>
        <strain evidence="3 4">HD-03</strain>
    </source>
</reference>
<reference evidence="4" key="1">
    <citation type="submission" date="2014-03" db="EMBL/GenBank/DDBJ databases">
        <authorList>
            <person name="Urmite Genomes U."/>
        </authorList>
    </citation>
    <scope>NUCLEOTIDE SEQUENCE [LARGE SCALE GENOMIC DNA]</scope>
    <source>
        <strain evidence="4">HD-03</strain>
    </source>
</reference>
<accession>A0A024P7R9</accession>
<comment type="caution">
    <text evidence="3">The sequence shown here is derived from an EMBL/GenBank/DDBJ whole genome shotgun (WGS) entry which is preliminary data.</text>
</comment>
<keyword evidence="1" id="KW-0479">Metal-binding</keyword>
<dbReference type="GO" id="GO:0046491">
    <property type="term" value="P:L-methylmalonyl-CoA metabolic process"/>
    <property type="evidence" value="ECO:0007669"/>
    <property type="project" value="TreeGrafter"/>
</dbReference>
<evidence type="ECO:0000313" key="4">
    <source>
        <dbReference type="Proteomes" id="UP000028868"/>
    </source>
</evidence>
<dbReference type="SUPFAM" id="SSF54593">
    <property type="entry name" value="Glyoxalase/Bleomycin resistance protein/Dihydroxybiphenyl dioxygenase"/>
    <property type="match status" value="1"/>
</dbReference>
<dbReference type="InterPro" id="IPR004360">
    <property type="entry name" value="Glyas_Fos-R_dOase_dom"/>
</dbReference>
<evidence type="ECO:0000256" key="1">
    <source>
        <dbReference type="ARBA" id="ARBA00022723"/>
    </source>
</evidence>
<dbReference type="GO" id="GO:0046872">
    <property type="term" value="F:metal ion binding"/>
    <property type="evidence" value="ECO:0007669"/>
    <property type="project" value="UniProtKB-KW"/>
</dbReference>
<evidence type="ECO:0000313" key="3">
    <source>
        <dbReference type="EMBL" id="CDQ25164.1"/>
    </source>
</evidence>
<gene>
    <name evidence="3" type="ORF">BN983_03474</name>
</gene>
<dbReference type="InterPro" id="IPR051785">
    <property type="entry name" value="MMCE/EMCE_epimerase"/>
</dbReference>
<dbReference type="InterPro" id="IPR029068">
    <property type="entry name" value="Glyas_Bleomycin-R_OHBP_Dase"/>
</dbReference>
<dbReference type="AlphaFoldDB" id="A0A024P7R9"/>
<dbReference type="PROSITE" id="PS51819">
    <property type="entry name" value="VOC"/>
    <property type="match status" value="1"/>
</dbReference>
<proteinExistence type="predicted"/>
<dbReference type="EMBL" id="CCDI010000004">
    <property type="protein sequence ID" value="CDQ25164.1"/>
    <property type="molecule type" value="Genomic_DNA"/>
</dbReference>
<dbReference type="Proteomes" id="UP000028868">
    <property type="component" value="Unassembled WGS sequence"/>
</dbReference>
<evidence type="ECO:0000259" key="2">
    <source>
        <dbReference type="PROSITE" id="PS51819"/>
    </source>
</evidence>
<name>A0A024P7R9_9BACI</name>
<keyword evidence="4" id="KW-1185">Reference proteome</keyword>
<feature type="domain" description="VOC" evidence="2">
    <location>
        <begin position="2"/>
        <end position="125"/>
    </location>
</feature>
<dbReference type="Gene3D" id="3.10.180.10">
    <property type="entry name" value="2,3-Dihydroxybiphenyl 1,2-Dioxygenase, domain 1"/>
    <property type="match status" value="1"/>
</dbReference>
<sequence>MELTHTRLLVDNYKECYSFYKDVLGFKVTWGDEDSNYCDFTFQGITLGIFERRQMVEAIGRPYTTAERREDRVALIFKVDNVEHAYEGWKEKVTFITEPVEQKDWGIKVAHFRDPDGNFLEIYQPIM</sequence>
<dbReference type="RefSeq" id="WP_035510505.1">
    <property type="nucleotide sequence ID" value="NZ_CCDH010000002.1"/>
</dbReference>
<dbReference type="PANTHER" id="PTHR43048">
    <property type="entry name" value="METHYLMALONYL-COA EPIMERASE"/>
    <property type="match status" value="1"/>
</dbReference>
<organism evidence="3 4">
    <name type="scientific">Halobacillus karajensis</name>
    <dbReference type="NCBI Taxonomy" id="195088"/>
    <lineage>
        <taxon>Bacteria</taxon>
        <taxon>Bacillati</taxon>
        <taxon>Bacillota</taxon>
        <taxon>Bacilli</taxon>
        <taxon>Bacillales</taxon>
        <taxon>Bacillaceae</taxon>
        <taxon>Halobacillus</taxon>
    </lineage>
</organism>
<dbReference type="PANTHER" id="PTHR43048:SF4">
    <property type="entry name" value="RING-CLEAVING DIOXYGENASE-RELATED"/>
    <property type="match status" value="1"/>
</dbReference>
<dbReference type="GO" id="GO:0004493">
    <property type="term" value="F:methylmalonyl-CoA epimerase activity"/>
    <property type="evidence" value="ECO:0007669"/>
    <property type="project" value="TreeGrafter"/>
</dbReference>
<dbReference type="InterPro" id="IPR037523">
    <property type="entry name" value="VOC_core"/>
</dbReference>